<protein>
    <recommendedName>
        <fullName evidence="6">Acetyltransferase component of pyruvate dehydrogenase complex</fullName>
        <ecNumber evidence="6">2.3.1.12</ecNumber>
    </recommendedName>
</protein>
<evidence type="ECO:0000256" key="4">
    <source>
        <dbReference type="ARBA" id="ARBA00022946"/>
    </source>
</evidence>
<dbReference type="Gene3D" id="4.10.320.10">
    <property type="entry name" value="E3-binding domain"/>
    <property type="match status" value="1"/>
</dbReference>
<comment type="cofactor">
    <cofactor evidence="6">
        <name>(R)-lipoate</name>
        <dbReference type="ChEBI" id="CHEBI:83088"/>
    </cofactor>
    <text evidence="6">Binds 1 lipoyl cofactor covalently.</text>
</comment>
<dbReference type="Gene3D" id="3.30.559.10">
    <property type="entry name" value="Chloramphenicol acetyltransferase-like domain"/>
    <property type="match status" value="1"/>
</dbReference>
<feature type="compositionally biased region" description="Basic and acidic residues" evidence="7">
    <location>
        <begin position="128"/>
        <end position="157"/>
    </location>
</feature>
<dbReference type="InterPro" id="IPR004167">
    <property type="entry name" value="PSBD"/>
</dbReference>
<keyword evidence="5 6" id="KW-0012">Acyltransferase</keyword>
<dbReference type="GO" id="GO:0006086">
    <property type="term" value="P:pyruvate decarboxylation to acetyl-CoA"/>
    <property type="evidence" value="ECO:0007669"/>
    <property type="project" value="InterPro"/>
</dbReference>
<dbReference type="PROSITE" id="PS50968">
    <property type="entry name" value="BIOTINYL_LIPOYL"/>
    <property type="match status" value="1"/>
</dbReference>
<dbReference type="Proteomes" id="UP000245771">
    <property type="component" value="Unassembled WGS sequence"/>
</dbReference>
<dbReference type="InterPro" id="IPR000089">
    <property type="entry name" value="Biotin_lipoyl"/>
</dbReference>
<dbReference type="SUPFAM" id="SSF52777">
    <property type="entry name" value="CoA-dependent acyltransferases"/>
    <property type="match status" value="1"/>
</dbReference>
<dbReference type="Pfam" id="PF02817">
    <property type="entry name" value="E3_binding"/>
    <property type="match status" value="1"/>
</dbReference>
<evidence type="ECO:0000256" key="6">
    <source>
        <dbReference type="RuleBase" id="RU361137"/>
    </source>
</evidence>
<comment type="function">
    <text evidence="6">The pyruvate dehydrogenase complex catalyzes the overall conversion of pyruvate to acetyl-CoA and CO(2).</text>
</comment>
<dbReference type="InterPro" id="IPR023213">
    <property type="entry name" value="CAT-like_dom_sf"/>
</dbReference>
<dbReference type="EMBL" id="KZ819602">
    <property type="protein sequence ID" value="PWN37174.1"/>
    <property type="molecule type" value="Genomic_DNA"/>
</dbReference>
<feature type="compositionally biased region" description="Low complexity" evidence="7">
    <location>
        <begin position="158"/>
        <end position="181"/>
    </location>
</feature>
<dbReference type="FunCoup" id="A0A316VIX3">
    <property type="interactions" value="373"/>
</dbReference>
<keyword evidence="11" id="KW-1185">Reference proteome</keyword>
<dbReference type="STRING" id="1280837.A0A316VIX3"/>
<keyword evidence="2 6" id="KW-0808">Transferase</keyword>
<keyword evidence="4" id="KW-0809">Transit peptide</keyword>
<dbReference type="Pfam" id="PF00364">
    <property type="entry name" value="Biotin_lipoyl"/>
    <property type="match status" value="1"/>
</dbReference>
<sequence length="498" mass="52550">MSSRFALARAAAPLRNGLRSSQFGRLGQRSFHVSSSQNALSKFLMPAMSPTMTEGGIATWKKQPGDTFSAGDVLLEIETDKATMDVEAQDDGIMAKIVVDAGAKNVPVNSLIAVLGEEGDDISGADALAKEAESEPAPAKEEAPEKKESEQPSEPKEASSSSSAPQTSAPEPSTSSSSSSSDRIFASPLARRLAQDKGIPLAQIKGSGPNGRIVKADIDNYKPSQQPAAEAQSAPAPSAGGAKQELATSAPKAVESSASYTDTPVSNMRKVIASRLTESKQQLPHYYVSIDVEMDKVLRLRQLFNEAAERSAGGDAAKAKEAKLSVGDFITKAAAVALQQVPDVNAAWYGDFIRQYHTADISIAVATPTGLITPIVKNVGGNGLATISATTKSLAARARQGKLQPNEYQGGSFTISNMGMFGITHFTAIINPPQSAILAIGGTEPRLVIDESDERGFRKAMIMQATISADHRIVDGATAAKWMKAFKDALENPMIFML</sequence>
<evidence type="ECO:0000313" key="11">
    <source>
        <dbReference type="Proteomes" id="UP000245771"/>
    </source>
</evidence>
<evidence type="ECO:0000313" key="10">
    <source>
        <dbReference type="EMBL" id="PWN37174.1"/>
    </source>
</evidence>
<dbReference type="Gene3D" id="2.40.50.100">
    <property type="match status" value="1"/>
</dbReference>
<proteinExistence type="inferred from homology"/>
<dbReference type="InterPro" id="IPR045257">
    <property type="entry name" value="E2/Pdx1"/>
</dbReference>
<evidence type="ECO:0000256" key="2">
    <source>
        <dbReference type="ARBA" id="ARBA00022679"/>
    </source>
</evidence>
<dbReference type="GeneID" id="37017643"/>
<dbReference type="InterPro" id="IPR011053">
    <property type="entry name" value="Single_hybrid_motif"/>
</dbReference>
<evidence type="ECO:0000256" key="5">
    <source>
        <dbReference type="ARBA" id="ARBA00023315"/>
    </source>
</evidence>
<feature type="region of interest" description="Disordered" evidence="7">
    <location>
        <begin position="223"/>
        <end position="261"/>
    </location>
</feature>
<dbReference type="PANTHER" id="PTHR23151">
    <property type="entry name" value="DIHYDROLIPOAMIDE ACETYL/SUCCINYL-TRANSFERASE-RELATED"/>
    <property type="match status" value="1"/>
</dbReference>
<keyword evidence="3 6" id="KW-0450">Lipoyl</keyword>
<dbReference type="SUPFAM" id="SSF47005">
    <property type="entry name" value="Peripheral subunit-binding domain of 2-oxo acid dehydrogenase complex"/>
    <property type="match status" value="1"/>
</dbReference>
<dbReference type="FunFam" id="2.40.50.100:FF:000010">
    <property type="entry name" value="Acetyltransferase component of pyruvate dehydrogenase complex"/>
    <property type="match status" value="1"/>
</dbReference>
<reference evidence="10 11" key="1">
    <citation type="journal article" date="2018" name="Mol. Biol. Evol.">
        <title>Broad Genomic Sampling Reveals a Smut Pathogenic Ancestry of the Fungal Clade Ustilaginomycotina.</title>
        <authorList>
            <person name="Kijpornyongpan T."/>
            <person name="Mondo S.J."/>
            <person name="Barry K."/>
            <person name="Sandor L."/>
            <person name="Lee J."/>
            <person name="Lipzen A."/>
            <person name="Pangilinan J."/>
            <person name="LaButti K."/>
            <person name="Hainaut M."/>
            <person name="Henrissat B."/>
            <person name="Grigoriev I.V."/>
            <person name="Spatafora J.W."/>
            <person name="Aime M.C."/>
        </authorList>
    </citation>
    <scope>NUCLEOTIDE SEQUENCE [LARGE SCALE GENOMIC DNA]</scope>
    <source>
        <strain evidence="10 11">MCA 3882</strain>
    </source>
</reference>
<dbReference type="AlphaFoldDB" id="A0A316VIX3"/>
<dbReference type="GO" id="GO:0004742">
    <property type="term" value="F:dihydrolipoyllysine-residue acetyltransferase activity"/>
    <property type="evidence" value="ECO:0007669"/>
    <property type="project" value="UniProtKB-UniRule"/>
</dbReference>
<comment type="subcellular location">
    <subcellularLocation>
        <location evidence="6">Mitochondrion</location>
    </subcellularLocation>
</comment>
<dbReference type="CDD" id="cd06849">
    <property type="entry name" value="lipoyl_domain"/>
    <property type="match status" value="1"/>
</dbReference>
<comment type="similarity">
    <text evidence="1 6">Belongs to the 2-oxoacid dehydrogenase family.</text>
</comment>
<gene>
    <name evidence="10" type="ORF">FA14DRAFT_10909</name>
</gene>
<evidence type="ECO:0000256" key="7">
    <source>
        <dbReference type="SAM" id="MobiDB-lite"/>
    </source>
</evidence>
<dbReference type="InterPro" id="IPR036625">
    <property type="entry name" value="E3-bd_dom_sf"/>
</dbReference>
<organism evidence="10 11">
    <name type="scientific">Meira miltonrushii</name>
    <dbReference type="NCBI Taxonomy" id="1280837"/>
    <lineage>
        <taxon>Eukaryota</taxon>
        <taxon>Fungi</taxon>
        <taxon>Dikarya</taxon>
        <taxon>Basidiomycota</taxon>
        <taxon>Ustilaginomycotina</taxon>
        <taxon>Exobasidiomycetes</taxon>
        <taxon>Exobasidiales</taxon>
        <taxon>Brachybasidiaceae</taxon>
        <taxon>Meira</taxon>
    </lineage>
</organism>
<dbReference type="InterPro" id="IPR003016">
    <property type="entry name" value="2-oxoA_DH_lipoyl-BS"/>
</dbReference>
<dbReference type="EC" id="2.3.1.12" evidence="6"/>
<dbReference type="RefSeq" id="XP_025357476.1">
    <property type="nucleotide sequence ID" value="XM_025495862.1"/>
</dbReference>
<evidence type="ECO:0000259" key="8">
    <source>
        <dbReference type="PROSITE" id="PS50968"/>
    </source>
</evidence>
<dbReference type="GO" id="GO:0045254">
    <property type="term" value="C:pyruvate dehydrogenase complex"/>
    <property type="evidence" value="ECO:0007669"/>
    <property type="project" value="UniProtKB-UniRule"/>
</dbReference>
<name>A0A316VIX3_9BASI</name>
<dbReference type="GO" id="GO:0005739">
    <property type="term" value="C:mitochondrion"/>
    <property type="evidence" value="ECO:0007669"/>
    <property type="project" value="UniProtKB-SubCell"/>
</dbReference>
<comment type="catalytic activity">
    <reaction evidence="6">
        <text>N(6)-[(R)-dihydrolipoyl]-L-lysyl-[protein] + acetyl-CoA = N(6)-[(R)-S(8)-acetyldihydrolipoyl]-L-lysyl-[protein] + CoA</text>
        <dbReference type="Rhea" id="RHEA:17017"/>
        <dbReference type="Rhea" id="RHEA-COMP:10475"/>
        <dbReference type="Rhea" id="RHEA-COMP:10478"/>
        <dbReference type="ChEBI" id="CHEBI:57287"/>
        <dbReference type="ChEBI" id="CHEBI:57288"/>
        <dbReference type="ChEBI" id="CHEBI:83100"/>
        <dbReference type="ChEBI" id="CHEBI:83111"/>
        <dbReference type="EC" id="2.3.1.12"/>
    </reaction>
</comment>
<feature type="compositionally biased region" description="Low complexity" evidence="7">
    <location>
        <begin position="223"/>
        <end position="242"/>
    </location>
</feature>
<accession>A0A316VIX3</accession>
<dbReference type="PANTHER" id="PTHR23151:SF90">
    <property type="entry name" value="DIHYDROLIPOYLLYSINE-RESIDUE ACETYLTRANSFERASE COMPONENT OF PYRUVATE DEHYDROGENASE COMPLEX, MITOCHONDRIAL-RELATED"/>
    <property type="match status" value="1"/>
</dbReference>
<dbReference type="Pfam" id="PF00198">
    <property type="entry name" value="2-oxoacid_dh"/>
    <property type="match status" value="1"/>
</dbReference>
<feature type="domain" description="Lipoyl-binding" evidence="8">
    <location>
        <begin position="40"/>
        <end position="116"/>
    </location>
</feature>
<dbReference type="InParanoid" id="A0A316VIX3"/>
<feature type="domain" description="Peripheral subunit-binding (PSBD)" evidence="9">
    <location>
        <begin position="185"/>
        <end position="222"/>
    </location>
</feature>
<dbReference type="InterPro" id="IPR006257">
    <property type="entry name" value="LAT1"/>
</dbReference>
<dbReference type="PROSITE" id="PS00189">
    <property type="entry name" value="LIPOYL"/>
    <property type="match status" value="1"/>
</dbReference>
<dbReference type="SUPFAM" id="SSF51230">
    <property type="entry name" value="Single hybrid motif"/>
    <property type="match status" value="1"/>
</dbReference>
<dbReference type="OrthoDB" id="537444at2759"/>
<dbReference type="PROSITE" id="PS51826">
    <property type="entry name" value="PSBD"/>
    <property type="match status" value="1"/>
</dbReference>
<dbReference type="FunFam" id="3.30.559.10:FF:000003">
    <property type="entry name" value="Acetyltransferase component of pyruvate dehydrogenase complex"/>
    <property type="match status" value="1"/>
</dbReference>
<dbReference type="InterPro" id="IPR001078">
    <property type="entry name" value="2-oxoacid_DH_actylTfrase"/>
</dbReference>
<evidence type="ECO:0000259" key="9">
    <source>
        <dbReference type="PROSITE" id="PS51826"/>
    </source>
</evidence>
<evidence type="ECO:0000256" key="1">
    <source>
        <dbReference type="ARBA" id="ARBA00007317"/>
    </source>
</evidence>
<dbReference type="NCBIfam" id="TIGR01349">
    <property type="entry name" value="PDHac_trf_mito"/>
    <property type="match status" value="1"/>
</dbReference>
<evidence type="ECO:0000256" key="3">
    <source>
        <dbReference type="ARBA" id="ARBA00022823"/>
    </source>
</evidence>
<feature type="region of interest" description="Disordered" evidence="7">
    <location>
        <begin position="127"/>
        <end position="184"/>
    </location>
</feature>